<dbReference type="GO" id="GO:0006355">
    <property type="term" value="P:regulation of DNA-templated transcription"/>
    <property type="evidence" value="ECO:0000318"/>
    <property type="project" value="GO_Central"/>
</dbReference>
<dbReference type="SUPFAM" id="SSF53335">
    <property type="entry name" value="S-adenosyl-L-methionine-dependent methyltransferases"/>
    <property type="match status" value="1"/>
</dbReference>
<evidence type="ECO:0000256" key="5">
    <source>
        <dbReference type="ARBA" id="ARBA00049303"/>
    </source>
</evidence>
<keyword evidence="2 6" id="KW-0489">Methyltransferase</keyword>
<comment type="catalytic activity">
    <reaction evidence="5">
        <text>L-arginyl-[protein] + S-adenosyl-L-methionine = N(omega)-methyl-L-arginyl-[protein] + S-adenosyl-L-homocysteine + H(+)</text>
        <dbReference type="Rhea" id="RHEA:48100"/>
        <dbReference type="Rhea" id="RHEA-COMP:10532"/>
        <dbReference type="Rhea" id="RHEA-COMP:11990"/>
        <dbReference type="ChEBI" id="CHEBI:15378"/>
        <dbReference type="ChEBI" id="CHEBI:29965"/>
        <dbReference type="ChEBI" id="CHEBI:57856"/>
        <dbReference type="ChEBI" id="CHEBI:59789"/>
        <dbReference type="ChEBI" id="CHEBI:65280"/>
    </reaction>
    <physiologicalReaction direction="left-to-right" evidence="5">
        <dbReference type="Rhea" id="RHEA:48101"/>
    </physiologicalReaction>
</comment>
<feature type="domain" description="Protein arginine N-methyltransferase" evidence="8">
    <location>
        <begin position="232"/>
        <end position="340"/>
    </location>
</feature>
<evidence type="ECO:0000256" key="3">
    <source>
        <dbReference type="ARBA" id="ARBA00022679"/>
    </source>
</evidence>
<keyword evidence="4 6" id="KW-0949">S-adenosyl-L-methionine</keyword>
<dbReference type="InParanoid" id="F0ZYN2"/>
<dbReference type="CDD" id="cd02440">
    <property type="entry name" value="AdoMet_MTases"/>
    <property type="match status" value="1"/>
</dbReference>
<feature type="domain" description="Methyltransferase type 11" evidence="7">
    <location>
        <begin position="131"/>
        <end position="229"/>
    </location>
</feature>
<dbReference type="OMA" id="AAYYHAI"/>
<dbReference type="OrthoDB" id="7848332at2759"/>
<evidence type="ECO:0000259" key="7">
    <source>
        <dbReference type="Pfam" id="PF08241"/>
    </source>
</evidence>
<dbReference type="InterPro" id="IPR013216">
    <property type="entry name" value="Methyltransf_11"/>
</dbReference>
<dbReference type="Gene3D" id="2.70.160.11">
    <property type="entry name" value="Hnrnp arginine n-methyltransferase1"/>
    <property type="match status" value="1"/>
</dbReference>
<keyword evidence="3 6" id="KW-0808">Transferase</keyword>
<dbReference type="Proteomes" id="UP000001064">
    <property type="component" value="Unassembled WGS sequence"/>
</dbReference>
<dbReference type="FunFam" id="3.40.50.150:FF:000003">
    <property type="entry name" value="Blast:Protein arginine N-methyltransferase 1"/>
    <property type="match status" value="1"/>
</dbReference>
<dbReference type="InterPro" id="IPR029063">
    <property type="entry name" value="SAM-dependent_MTases_sf"/>
</dbReference>
<dbReference type="Gene3D" id="3.40.50.150">
    <property type="entry name" value="Vaccinia Virus protein VP39"/>
    <property type="match status" value="1"/>
</dbReference>
<dbReference type="PROSITE" id="PS51678">
    <property type="entry name" value="SAM_MT_PRMT"/>
    <property type="match status" value="1"/>
</dbReference>
<reference evidence="10" key="1">
    <citation type="journal article" date="2011" name="Genome Biol.">
        <title>Comparative genomics of the social amoebae Dictyostelium discoideum and Dictyostelium purpureum.</title>
        <authorList>
            <consortium name="US DOE Joint Genome Institute (JGI-PGF)"/>
            <person name="Sucgang R."/>
            <person name="Kuo A."/>
            <person name="Tian X."/>
            <person name="Salerno W."/>
            <person name="Parikh A."/>
            <person name="Feasley C.L."/>
            <person name="Dalin E."/>
            <person name="Tu H."/>
            <person name="Huang E."/>
            <person name="Barry K."/>
            <person name="Lindquist E."/>
            <person name="Shapiro H."/>
            <person name="Bruce D."/>
            <person name="Schmutz J."/>
            <person name="Salamov A."/>
            <person name="Fey P."/>
            <person name="Gaudet P."/>
            <person name="Anjard C."/>
            <person name="Babu M.M."/>
            <person name="Basu S."/>
            <person name="Bushmanova Y."/>
            <person name="van der Wel H."/>
            <person name="Katoh-Kurasawa M."/>
            <person name="Dinh C."/>
            <person name="Coutinho P.M."/>
            <person name="Saito T."/>
            <person name="Elias M."/>
            <person name="Schaap P."/>
            <person name="Kay R.R."/>
            <person name="Henrissat B."/>
            <person name="Eichinger L."/>
            <person name="Rivero F."/>
            <person name="Putnam N.H."/>
            <person name="West C.M."/>
            <person name="Loomis W.F."/>
            <person name="Chisholm R.L."/>
            <person name="Shaulsky G."/>
            <person name="Strassmann J.E."/>
            <person name="Queller D.C."/>
            <person name="Kuspa A."/>
            <person name="Grigoriev I.V."/>
        </authorList>
    </citation>
    <scope>NUCLEOTIDE SEQUENCE [LARGE SCALE GENOMIC DNA]</scope>
    <source>
        <strain evidence="10">QSDP1</strain>
    </source>
</reference>
<evidence type="ECO:0000313" key="9">
    <source>
        <dbReference type="EMBL" id="EGC30952.1"/>
    </source>
</evidence>
<dbReference type="EC" id="2.1.1.319" evidence="1"/>
<dbReference type="Pfam" id="PF22528">
    <property type="entry name" value="PRMT_C"/>
    <property type="match status" value="1"/>
</dbReference>
<dbReference type="AlphaFoldDB" id="F0ZYN2"/>
<keyword evidence="10" id="KW-1185">Reference proteome</keyword>
<dbReference type="STRING" id="5786.F0ZYN2"/>
<gene>
    <name evidence="9" type="ORF">DICPUDRAFT_157251</name>
</gene>
<evidence type="ECO:0000256" key="4">
    <source>
        <dbReference type="ARBA" id="ARBA00022691"/>
    </source>
</evidence>
<dbReference type="InterPro" id="IPR055135">
    <property type="entry name" value="PRMT_dom"/>
</dbReference>
<dbReference type="GeneID" id="10508405"/>
<accession>F0ZYN2</accession>
<dbReference type="eggNOG" id="KOG1499">
    <property type="taxonomic scope" value="Eukaryota"/>
</dbReference>
<evidence type="ECO:0000256" key="6">
    <source>
        <dbReference type="PROSITE-ProRule" id="PRU01015"/>
    </source>
</evidence>
<evidence type="ECO:0000313" key="10">
    <source>
        <dbReference type="Proteomes" id="UP000001064"/>
    </source>
</evidence>
<dbReference type="Pfam" id="PF08241">
    <property type="entry name" value="Methyltransf_11"/>
    <property type="match status" value="1"/>
</dbReference>
<dbReference type="GO" id="GO:0016274">
    <property type="term" value="F:protein-arginine N-methyltransferase activity"/>
    <property type="evidence" value="ECO:0000318"/>
    <property type="project" value="GO_Central"/>
</dbReference>
<dbReference type="InterPro" id="IPR025799">
    <property type="entry name" value="Arg_MeTrfase"/>
</dbReference>
<name>F0ZYN2_DICPU</name>
<evidence type="ECO:0000256" key="1">
    <source>
        <dbReference type="ARBA" id="ARBA00011925"/>
    </source>
</evidence>
<dbReference type="GO" id="GO:0006338">
    <property type="term" value="P:chromatin remodeling"/>
    <property type="evidence" value="ECO:0000318"/>
    <property type="project" value="GO_Central"/>
</dbReference>
<evidence type="ECO:0000259" key="8">
    <source>
        <dbReference type="Pfam" id="PF22528"/>
    </source>
</evidence>
<evidence type="ECO:0000256" key="2">
    <source>
        <dbReference type="ARBA" id="ARBA00022603"/>
    </source>
</evidence>
<proteinExistence type="predicted"/>
<sequence length="465" mass="53387">MKMVSGEVSKTKDTILSIVGEIGDQGNEGNNEITNDVYYELPPPPDFVQEQIQEEPGKTNFEQAEWVDPNSNYYASAHTEGVQDTYEDVEYFSSYSKMSIHHEMVFDKRRTAVYFHAISKSKDFFKDKVVLDVGCGTGILSCFCAKAGAKRVYAVDASDMAYNAELVVERNGLGDIVKVMKGKLEHIAFPEYVDIIVSEWIGSFLIFESMLESVIYARDHLLKPGGVLFPSKAALYFGPVNVESYYEKHINQWENVFGLDMSCLVPMAREELLENKTIRNYYIENSTAVLDKPITLRVLDLNKITIKDLSKTVSNFDFKIPNGKFHGFAAWFSIWFENLDNNLADRPSTLEKDDFIYYVINKEGELVAKDYKHDQMDKGLTPKFFELKSNTLELSTAPGDGDTHWKQVLFLHPVEKHINNQDEKTSISGTIRVCQNYHYRRHWFVELSVSCKTKPTHHYYEKYLI</sequence>
<dbReference type="KEGG" id="dpp:DICPUDRAFT_157251"/>
<dbReference type="GO" id="GO:0042054">
    <property type="term" value="F:histone methyltransferase activity"/>
    <property type="evidence" value="ECO:0000318"/>
    <property type="project" value="GO_Central"/>
</dbReference>
<protein>
    <recommendedName>
        <fullName evidence="1">type I protein arginine methyltransferase</fullName>
        <ecNumber evidence="1">2.1.1.319</ecNumber>
    </recommendedName>
</protein>
<dbReference type="EMBL" id="GL871288">
    <property type="protein sequence ID" value="EGC30952.1"/>
    <property type="molecule type" value="Genomic_DNA"/>
</dbReference>
<dbReference type="GO" id="GO:0032259">
    <property type="term" value="P:methylation"/>
    <property type="evidence" value="ECO:0007669"/>
    <property type="project" value="UniProtKB-KW"/>
</dbReference>
<dbReference type="VEuPathDB" id="AmoebaDB:DICPUDRAFT_157251"/>
<organism evidence="9 10">
    <name type="scientific">Dictyostelium purpureum</name>
    <name type="common">Slime mold</name>
    <dbReference type="NCBI Taxonomy" id="5786"/>
    <lineage>
        <taxon>Eukaryota</taxon>
        <taxon>Amoebozoa</taxon>
        <taxon>Evosea</taxon>
        <taxon>Eumycetozoa</taxon>
        <taxon>Dictyostelia</taxon>
        <taxon>Dictyosteliales</taxon>
        <taxon>Dictyosteliaceae</taxon>
        <taxon>Dictyostelium</taxon>
    </lineage>
</organism>
<dbReference type="PANTHER" id="PTHR11006">
    <property type="entry name" value="PROTEIN ARGININE N-METHYLTRANSFERASE"/>
    <property type="match status" value="1"/>
</dbReference>
<dbReference type="RefSeq" id="XP_003292529.1">
    <property type="nucleotide sequence ID" value="XM_003292481.1"/>
</dbReference>
<dbReference type="GO" id="GO:0035242">
    <property type="term" value="F:protein-arginine omega-N asymmetric methyltransferase activity"/>
    <property type="evidence" value="ECO:0007669"/>
    <property type="project" value="UniProtKB-EC"/>
</dbReference>
<dbReference type="PANTHER" id="PTHR11006:SF73">
    <property type="entry name" value="PROTEIN ARGININE N-METHYLTRANSFERASE 6"/>
    <property type="match status" value="1"/>
</dbReference>